<dbReference type="KEGG" id="ttz:FHG85_07610"/>
<evidence type="ECO:0000256" key="3">
    <source>
        <dbReference type="ARBA" id="ARBA00022723"/>
    </source>
</evidence>
<dbReference type="SUPFAM" id="SSF50324">
    <property type="entry name" value="Inorganic pyrophosphatase"/>
    <property type="match status" value="1"/>
</dbReference>
<dbReference type="PROSITE" id="PS00387">
    <property type="entry name" value="PPASE"/>
    <property type="match status" value="1"/>
</dbReference>
<evidence type="ECO:0000313" key="7">
    <source>
        <dbReference type="Proteomes" id="UP000500961"/>
    </source>
</evidence>
<gene>
    <name evidence="6" type="ORF">FHG85_07610</name>
</gene>
<keyword evidence="5" id="KW-0460">Magnesium</keyword>
<dbReference type="AlphaFoldDB" id="A0A7D3XL29"/>
<dbReference type="PANTHER" id="PTHR10286">
    <property type="entry name" value="INORGANIC PYROPHOSPHATASE"/>
    <property type="match status" value="1"/>
</dbReference>
<name>A0A7D3XL29_9BACT</name>
<accession>A0A7D3XL29</accession>
<evidence type="ECO:0000256" key="4">
    <source>
        <dbReference type="ARBA" id="ARBA00022801"/>
    </source>
</evidence>
<reference evidence="6 7" key="1">
    <citation type="submission" date="2019-07" db="EMBL/GenBank/DDBJ databases">
        <title>Thalassofilum flectens gen. nov., sp. nov., a novel moderate thermophilic anaerobe from a shallow sea hot spring in Kunashir Island (Russia), representing a new family in the order Bacteroidales, and proposal of Thalassofilacea fam. nov.</title>
        <authorList>
            <person name="Kochetkova T.V."/>
            <person name="Podosokorskaya O.A."/>
            <person name="Novikov A."/>
            <person name="Elcheninov A.G."/>
            <person name="Toshchakov S.V."/>
            <person name="Kublanov I.V."/>
        </authorList>
    </citation>
    <scope>NUCLEOTIDE SEQUENCE [LARGE SCALE GENOMIC DNA]</scope>
    <source>
        <strain evidence="6 7">38-H</strain>
    </source>
</reference>
<comment type="cofactor">
    <cofactor evidence="1">
        <name>Mg(2+)</name>
        <dbReference type="ChEBI" id="CHEBI:18420"/>
    </cofactor>
</comment>
<dbReference type="InterPro" id="IPR008162">
    <property type="entry name" value="Pyrophosphatase"/>
</dbReference>
<dbReference type="GO" id="GO:0000287">
    <property type="term" value="F:magnesium ion binding"/>
    <property type="evidence" value="ECO:0007669"/>
    <property type="project" value="InterPro"/>
</dbReference>
<dbReference type="Gene3D" id="3.90.80.10">
    <property type="entry name" value="Inorganic pyrophosphatase"/>
    <property type="match status" value="1"/>
</dbReference>
<organism evidence="6 7">
    <name type="scientific">Tenuifilum thalassicum</name>
    <dbReference type="NCBI Taxonomy" id="2590900"/>
    <lineage>
        <taxon>Bacteria</taxon>
        <taxon>Pseudomonadati</taxon>
        <taxon>Bacteroidota</taxon>
        <taxon>Bacteroidia</taxon>
        <taxon>Bacteroidales</taxon>
        <taxon>Tenuifilaceae</taxon>
        <taxon>Tenuifilum</taxon>
    </lineage>
</organism>
<dbReference type="NCBIfam" id="NF001886">
    <property type="entry name" value="PRK00642.1"/>
    <property type="match status" value="1"/>
</dbReference>
<evidence type="ECO:0000256" key="1">
    <source>
        <dbReference type="ARBA" id="ARBA00001946"/>
    </source>
</evidence>
<dbReference type="GO" id="GO:0006796">
    <property type="term" value="P:phosphate-containing compound metabolic process"/>
    <property type="evidence" value="ECO:0007669"/>
    <property type="project" value="InterPro"/>
</dbReference>
<dbReference type="RefSeq" id="WP_173074576.1">
    <property type="nucleotide sequence ID" value="NZ_CP041345.1"/>
</dbReference>
<dbReference type="Pfam" id="PF00719">
    <property type="entry name" value="Pyrophosphatase"/>
    <property type="match status" value="1"/>
</dbReference>
<evidence type="ECO:0000256" key="2">
    <source>
        <dbReference type="ARBA" id="ARBA00012146"/>
    </source>
</evidence>
<sequence>MTNRIMDPIGRLMGLRYKSHPWHGVDVGPKAPEEVTTYIEMVTTDTVKYEVDKVSGYLRIDRPQKYSNVLPALYGFIPQTLCDEQVASIAREKTERDDLSGDGDPLDICVLTEKNIVHGNLLAIAIPIGGLRMIDGNQADDKIIAVLKDDAVYGHFRNIDQCPEAIITRLKHYFLTYKDLPGAHRDCEITHVYGVDEAHTVINAALNDYRKKFENLDTILSQYGMMKP</sequence>
<keyword evidence="7" id="KW-1185">Reference proteome</keyword>
<evidence type="ECO:0000313" key="6">
    <source>
        <dbReference type="EMBL" id="QKG80130.1"/>
    </source>
</evidence>
<dbReference type="GO" id="GO:0004427">
    <property type="term" value="F:inorganic diphosphate phosphatase activity"/>
    <property type="evidence" value="ECO:0007669"/>
    <property type="project" value="UniProtKB-EC"/>
</dbReference>
<protein>
    <recommendedName>
        <fullName evidence="2">inorganic diphosphatase</fullName>
        <ecNumber evidence="2">3.6.1.1</ecNumber>
    </recommendedName>
</protein>
<evidence type="ECO:0000256" key="5">
    <source>
        <dbReference type="ARBA" id="ARBA00022842"/>
    </source>
</evidence>
<dbReference type="GO" id="GO:0005737">
    <property type="term" value="C:cytoplasm"/>
    <property type="evidence" value="ECO:0007669"/>
    <property type="project" value="InterPro"/>
</dbReference>
<keyword evidence="4 6" id="KW-0378">Hydrolase</keyword>
<dbReference type="InterPro" id="IPR036649">
    <property type="entry name" value="Pyrophosphatase_sf"/>
</dbReference>
<dbReference type="EC" id="3.6.1.1" evidence="2"/>
<keyword evidence="3" id="KW-0479">Metal-binding</keyword>
<dbReference type="Proteomes" id="UP000500961">
    <property type="component" value="Chromosome"/>
</dbReference>
<proteinExistence type="predicted"/>
<dbReference type="EMBL" id="CP041345">
    <property type="protein sequence ID" value="QKG80130.1"/>
    <property type="molecule type" value="Genomic_DNA"/>
</dbReference>